<organism evidence="2 3">
    <name type="scientific">Streptomyces varsoviensis</name>
    <dbReference type="NCBI Taxonomy" id="67373"/>
    <lineage>
        <taxon>Bacteria</taxon>
        <taxon>Bacillati</taxon>
        <taxon>Actinomycetota</taxon>
        <taxon>Actinomycetes</taxon>
        <taxon>Kitasatosporales</taxon>
        <taxon>Streptomycetaceae</taxon>
        <taxon>Streptomyces</taxon>
    </lineage>
</organism>
<reference evidence="2 3" key="1">
    <citation type="submission" date="2015-07" db="EMBL/GenBank/DDBJ databases">
        <authorList>
            <person name="Ju K.-S."/>
            <person name="Doroghazi J.R."/>
            <person name="Metcalf W.W."/>
        </authorList>
    </citation>
    <scope>NUCLEOTIDE SEQUENCE [LARGE SCALE GENOMIC DNA]</scope>
    <source>
        <strain evidence="2 3">NRRL B-3589</strain>
    </source>
</reference>
<dbReference type="EMBL" id="LGUT01003574">
    <property type="protein sequence ID" value="KOG85216.1"/>
    <property type="molecule type" value="Genomic_DNA"/>
</dbReference>
<protein>
    <submittedName>
        <fullName evidence="2">Uncharacterized protein</fullName>
    </submittedName>
</protein>
<accession>A0ABR5IVN8</accession>
<feature type="region of interest" description="Disordered" evidence="1">
    <location>
        <begin position="1"/>
        <end position="35"/>
    </location>
</feature>
<sequence length="64" mass="7084">MPLASAIAGSGWADRTFEGHQSRAEPTASYITSERQKLRTTAAHLAADETENRAQFEAEPTTYW</sequence>
<gene>
    <name evidence="2" type="ORF">ADK38_38000</name>
</gene>
<evidence type="ECO:0000256" key="1">
    <source>
        <dbReference type="SAM" id="MobiDB-lite"/>
    </source>
</evidence>
<comment type="caution">
    <text evidence="2">The sequence shown here is derived from an EMBL/GenBank/DDBJ whole genome shotgun (WGS) entry which is preliminary data.</text>
</comment>
<name>A0ABR5IVN8_9ACTN</name>
<evidence type="ECO:0000313" key="3">
    <source>
        <dbReference type="Proteomes" id="UP000037020"/>
    </source>
</evidence>
<dbReference type="Proteomes" id="UP000037020">
    <property type="component" value="Unassembled WGS sequence"/>
</dbReference>
<evidence type="ECO:0000313" key="2">
    <source>
        <dbReference type="EMBL" id="KOG85216.1"/>
    </source>
</evidence>
<proteinExistence type="predicted"/>
<keyword evidence="3" id="KW-1185">Reference proteome</keyword>